<reference evidence="2" key="2">
    <citation type="journal article" date="2015" name="Data Brief">
        <title>Shoot transcriptome of the giant reed, Arundo donax.</title>
        <authorList>
            <person name="Barrero R.A."/>
            <person name="Guerrero F.D."/>
            <person name="Moolhuijzen P."/>
            <person name="Goolsby J.A."/>
            <person name="Tidwell J."/>
            <person name="Bellgard S.E."/>
            <person name="Bellgard M.I."/>
        </authorList>
    </citation>
    <scope>NUCLEOTIDE SEQUENCE</scope>
    <source>
        <tissue evidence="2">Shoot tissue taken approximately 20 cm above the soil surface</tissue>
    </source>
</reference>
<keyword evidence="1" id="KW-0812">Transmembrane</keyword>
<dbReference type="AlphaFoldDB" id="A0A0A9FMM8"/>
<organism evidence="2">
    <name type="scientific">Arundo donax</name>
    <name type="common">Giant reed</name>
    <name type="synonym">Donax arundinaceus</name>
    <dbReference type="NCBI Taxonomy" id="35708"/>
    <lineage>
        <taxon>Eukaryota</taxon>
        <taxon>Viridiplantae</taxon>
        <taxon>Streptophyta</taxon>
        <taxon>Embryophyta</taxon>
        <taxon>Tracheophyta</taxon>
        <taxon>Spermatophyta</taxon>
        <taxon>Magnoliopsida</taxon>
        <taxon>Liliopsida</taxon>
        <taxon>Poales</taxon>
        <taxon>Poaceae</taxon>
        <taxon>PACMAD clade</taxon>
        <taxon>Arundinoideae</taxon>
        <taxon>Arundineae</taxon>
        <taxon>Arundo</taxon>
    </lineage>
</organism>
<proteinExistence type="predicted"/>
<evidence type="ECO:0000313" key="2">
    <source>
        <dbReference type="EMBL" id="JAE12539.1"/>
    </source>
</evidence>
<protein>
    <submittedName>
        <fullName evidence="2">Uncharacterized protein</fullName>
    </submittedName>
</protein>
<feature type="transmembrane region" description="Helical" evidence="1">
    <location>
        <begin position="35"/>
        <end position="54"/>
    </location>
</feature>
<evidence type="ECO:0000256" key="1">
    <source>
        <dbReference type="SAM" id="Phobius"/>
    </source>
</evidence>
<dbReference type="EMBL" id="GBRH01185357">
    <property type="protein sequence ID" value="JAE12539.1"/>
    <property type="molecule type" value="Transcribed_RNA"/>
</dbReference>
<sequence>MRVLKTCQHLHLSWTEVNLNPLYCQLIQKHHYSRLLLFLLNFPMFQSTIFFSLLQF</sequence>
<keyword evidence="1" id="KW-0472">Membrane</keyword>
<name>A0A0A9FMM8_ARUDO</name>
<accession>A0A0A9FMM8</accession>
<keyword evidence="1" id="KW-1133">Transmembrane helix</keyword>
<reference evidence="2" key="1">
    <citation type="submission" date="2014-09" db="EMBL/GenBank/DDBJ databases">
        <authorList>
            <person name="Magalhaes I.L.F."/>
            <person name="Oliveira U."/>
            <person name="Santos F.R."/>
            <person name="Vidigal T.H.D.A."/>
            <person name="Brescovit A.D."/>
            <person name="Santos A.J."/>
        </authorList>
    </citation>
    <scope>NUCLEOTIDE SEQUENCE</scope>
    <source>
        <tissue evidence="2">Shoot tissue taken approximately 20 cm above the soil surface</tissue>
    </source>
</reference>